<accession>A0ABN1WGL0</accession>
<dbReference type="InterPro" id="IPR038076">
    <property type="entry name" value="MgtE_N_sf"/>
</dbReference>
<sequence>MAAVNRVFAAQLAGLPVFGPDGESIGKVRDLVAGLRLDRQPPRVLGLVVEVSTRRRVFVPMLRVTSIESKAVTLATGSVNMRRFHQRPNEVLVLGQLLDARAHLASEGTRLTVVDAAMEPTRTRDWVLAKLAVRQRTAPLKLTGRRGELQVLSWDDVSGLGLADLGAQPQGAGQLLMLFDTMRAVDVAATLRDLPLKRRHEVADAMDDEKLADVIEELPEDDQKELVDYLTDERAADVLEAMSPDDAADLLAELGPTEQTRLLELMHPDESGPVRRLLAYSPDTAGGLMTPEPVVLAPDATVAEALAHIRNPDLTSALASMVFVCRPPQATPTGRYIGCVHFQRLLRRPPAELVASVADTDLPPLPPGAPLTQLTRYFAAYNLTCAPVVDTRDHLLGAVTVDDVLDHLLPDGWRETGLRDLDPAAPDGPDPRSDTASPPDTAAPPDTAVSPGTPTSPGTAASPGTTAENDHA</sequence>
<dbReference type="SUPFAM" id="SSF158791">
    <property type="entry name" value="MgtE N-terminal domain-like"/>
    <property type="match status" value="1"/>
</dbReference>
<dbReference type="Pfam" id="PF03448">
    <property type="entry name" value="MgtE_N"/>
    <property type="match status" value="1"/>
</dbReference>
<evidence type="ECO:0000256" key="2">
    <source>
        <dbReference type="SAM" id="MobiDB-lite"/>
    </source>
</evidence>
<dbReference type="InterPro" id="IPR011033">
    <property type="entry name" value="PRC_barrel-like_sf"/>
</dbReference>
<protein>
    <submittedName>
        <fullName evidence="4">CBS domain-containing protein</fullName>
    </submittedName>
</protein>
<evidence type="ECO:0000256" key="1">
    <source>
        <dbReference type="PROSITE-ProRule" id="PRU00703"/>
    </source>
</evidence>
<dbReference type="PANTHER" id="PTHR43773">
    <property type="entry name" value="MAGNESIUM TRANSPORTER MGTE"/>
    <property type="match status" value="1"/>
</dbReference>
<dbReference type="PANTHER" id="PTHR43773:SF1">
    <property type="entry name" value="MAGNESIUM TRANSPORTER MGTE"/>
    <property type="match status" value="1"/>
</dbReference>
<dbReference type="SUPFAM" id="SSF50346">
    <property type="entry name" value="PRC-barrel domain"/>
    <property type="match status" value="1"/>
</dbReference>
<dbReference type="InterPro" id="IPR027275">
    <property type="entry name" value="PRC-brl_dom"/>
</dbReference>
<dbReference type="Pfam" id="PF05239">
    <property type="entry name" value="PRC"/>
    <property type="match status" value="1"/>
</dbReference>
<feature type="compositionally biased region" description="Low complexity" evidence="2">
    <location>
        <begin position="434"/>
        <end position="451"/>
    </location>
</feature>
<dbReference type="Pfam" id="PF00571">
    <property type="entry name" value="CBS"/>
    <property type="match status" value="2"/>
</dbReference>
<dbReference type="RefSeq" id="WP_253866003.1">
    <property type="nucleotide sequence ID" value="NZ_BAAALN010000012.1"/>
</dbReference>
<dbReference type="InterPro" id="IPR000644">
    <property type="entry name" value="CBS_dom"/>
</dbReference>
<comment type="caution">
    <text evidence="4">The sequence shown here is derived from an EMBL/GenBank/DDBJ whole genome shotgun (WGS) entry which is preliminary data.</text>
</comment>
<feature type="domain" description="CBS" evidence="3">
    <location>
        <begin position="358"/>
        <end position="416"/>
    </location>
</feature>
<dbReference type="SUPFAM" id="SSF54631">
    <property type="entry name" value="CBS-domain pair"/>
    <property type="match status" value="1"/>
</dbReference>
<keyword evidence="1" id="KW-0129">CBS domain</keyword>
<reference evidence="4 5" key="1">
    <citation type="journal article" date="2019" name="Int. J. Syst. Evol. Microbiol.">
        <title>The Global Catalogue of Microorganisms (GCM) 10K type strain sequencing project: providing services to taxonomists for standard genome sequencing and annotation.</title>
        <authorList>
            <consortium name="The Broad Institute Genomics Platform"/>
            <consortium name="The Broad Institute Genome Sequencing Center for Infectious Disease"/>
            <person name="Wu L."/>
            <person name="Ma J."/>
        </authorList>
    </citation>
    <scope>NUCLEOTIDE SEQUENCE [LARGE SCALE GENOMIC DNA]</scope>
    <source>
        <strain evidence="4 5">JCM 13023</strain>
    </source>
</reference>
<feature type="region of interest" description="Disordered" evidence="2">
    <location>
        <begin position="414"/>
        <end position="472"/>
    </location>
</feature>
<dbReference type="Pfam" id="PF26205">
    <property type="entry name" value="SH3_actinomycetes"/>
    <property type="match status" value="1"/>
</dbReference>
<evidence type="ECO:0000259" key="3">
    <source>
        <dbReference type="PROSITE" id="PS51371"/>
    </source>
</evidence>
<feature type="compositionally biased region" description="Polar residues" evidence="2">
    <location>
        <begin position="452"/>
        <end position="472"/>
    </location>
</feature>
<organism evidence="4 5">
    <name type="scientific">Prauserella halophila</name>
    <dbReference type="NCBI Taxonomy" id="185641"/>
    <lineage>
        <taxon>Bacteria</taxon>
        <taxon>Bacillati</taxon>
        <taxon>Actinomycetota</taxon>
        <taxon>Actinomycetes</taxon>
        <taxon>Pseudonocardiales</taxon>
        <taxon>Pseudonocardiaceae</taxon>
        <taxon>Prauserella</taxon>
    </lineage>
</organism>
<keyword evidence="5" id="KW-1185">Reference proteome</keyword>
<dbReference type="SMART" id="SM00924">
    <property type="entry name" value="MgtE_N"/>
    <property type="match status" value="1"/>
</dbReference>
<feature type="domain" description="CBS" evidence="3">
    <location>
        <begin position="289"/>
        <end position="356"/>
    </location>
</feature>
<dbReference type="PROSITE" id="PS51371">
    <property type="entry name" value="CBS"/>
    <property type="match status" value="2"/>
</dbReference>
<gene>
    <name evidence="4" type="ORF">GCM10009676_35290</name>
</gene>
<dbReference type="InterPro" id="IPR006669">
    <property type="entry name" value="MgtE_transporter"/>
</dbReference>
<dbReference type="Proteomes" id="UP001500653">
    <property type="component" value="Unassembled WGS sequence"/>
</dbReference>
<dbReference type="Gene3D" id="3.10.580.10">
    <property type="entry name" value="CBS-domain"/>
    <property type="match status" value="1"/>
</dbReference>
<dbReference type="Gene3D" id="1.25.60.10">
    <property type="entry name" value="MgtE N-terminal domain-like"/>
    <property type="match status" value="1"/>
</dbReference>
<dbReference type="InterPro" id="IPR058838">
    <property type="entry name" value="SH3_actinomycetes"/>
</dbReference>
<dbReference type="InterPro" id="IPR006668">
    <property type="entry name" value="Mg_transptr_MgtE_intracell_dom"/>
</dbReference>
<dbReference type="CDD" id="cd04606">
    <property type="entry name" value="CBS_pair_Mg_transporter"/>
    <property type="match status" value="1"/>
</dbReference>
<dbReference type="EMBL" id="BAAALN010000012">
    <property type="protein sequence ID" value="GAA1246168.1"/>
    <property type="molecule type" value="Genomic_DNA"/>
</dbReference>
<evidence type="ECO:0000313" key="5">
    <source>
        <dbReference type="Proteomes" id="UP001500653"/>
    </source>
</evidence>
<proteinExistence type="predicted"/>
<name>A0ABN1WGL0_9PSEU</name>
<evidence type="ECO:0000313" key="4">
    <source>
        <dbReference type="EMBL" id="GAA1246168.1"/>
    </source>
</evidence>
<dbReference type="InterPro" id="IPR046342">
    <property type="entry name" value="CBS_dom_sf"/>
</dbReference>